<keyword evidence="9" id="KW-0808">Transferase</keyword>
<evidence type="ECO:0000256" key="9">
    <source>
        <dbReference type="ARBA" id="ARBA00022679"/>
    </source>
</evidence>
<name>A0ABN1TX17_9ACTN</name>
<evidence type="ECO:0000256" key="15">
    <source>
        <dbReference type="ARBA" id="ARBA00023012"/>
    </source>
</evidence>
<dbReference type="InterPro" id="IPR036890">
    <property type="entry name" value="HATPase_C_sf"/>
</dbReference>
<keyword evidence="6" id="KW-0004">4Fe-4S</keyword>
<dbReference type="PROSITE" id="PS50109">
    <property type="entry name" value="HIS_KIN"/>
    <property type="match status" value="1"/>
</dbReference>
<evidence type="ECO:0000313" key="23">
    <source>
        <dbReference type="Proteomes" id="UP001501581"/>
    </source>
</evidence>
<proteinExistence type="predicted"/>
<evidence type="ECO:0000256" key="17">
    <source>
        <dbReference type="ARBA" id="ARBA00024827"/>
    </source>
</evidence>
<dbReference type="Proteomes" id="UP001501581">
    <property type="component" value="Unassembled WGS sequence"/>
</dbReference>
<dbReference type="Gene3D" id="3.30.565.10">
    <property type="entry name" value="Histidine kinase-like ATPase, C-terminal domain"/>
    <property type="match status" value="1"/>
</dbReference>
<evidence type="ECO:0000256" key="10">
    <source>
        <dbReference type="ARBA" id="ARBA00022723"/>
    </source>
</evidence>
<dbReference type="CDD" id="cd16917">
    <property type="entry name" value="HATPase_UhpB-NarQ-NarX-like"/>
    <property type="match status" value="1"/>
</dbReference>
<dbReference type="InterPro" id="IPR011712">
    <property type="entry name" value="Sig_transdc_His_kin_sub3_dim/P"/>
</dbReference>
<feature type="transmembrane region" description="Helical" evidence="20">
    <location>
        <begin position="323"/>
        <end position="343"/>
    </location>
</feature>
<comment type="caution">
    <text evidence="22">The sequence shown here is derived from an EMBL/GenBank/DDBJ whole genome shotgun (WGS) entry which is preliminary data.</text>
</comment>
<feature type="domain" description="Histidine kinase" evidence="21">
    <location>
        <begin position="494"/>
        <end position="678"/>
    </location>
</feature>
<evidence type="ECO:0000256" key="13">
    <source>
        <dbReference type="ARBA" id="ARBA00022840"/>
    </source>
</evidence>
<organism evidence="22 23">
    <name type="scientific">Nocardioides dubius</name>
    <dbReference type="NCBI Taxonomy" id="317019"/>
    <lineage>
        <taxon>Bacteria</taxon>
        <taxon>Bacillati</taxon>
        <taxon>Actinomycetota</taxon>
        <taxon>Actinomycetes</taxon>
        <taxon>Propionibacteriales</taxon>
        <taxon>Nocardioidaceae</taxon>
        <taxon>Nocardioides</taxon>
    </lineage>
</organism>
<evidence type="ECO:0000256" key="19">
    <source>
        <dbReference type="SAM" id="Coils"/>
    </source>
</evidence>
<sequence>MMSYVSALVPAQDRPGGGAAARVAAVLGVAQVLLAAATVIVLLATADVRDPGFEIHRELAPIDVVACLLYGPLGALIVVRSQHAVGWAFLVIGAGYGATAAGIAWTLLWSGNPELPGAGIAAPILLTGWTTATLVSALVLPFLLTPQAPTGWARRLAVAGSAVVVAASAIRFLIQTDGAPTHPLTGGGRVSDIAYVLDAALIPGYFLLGLAVVGWLGHRLRSGDAEQRRGLAWLLLALLAVTFAYMTFEIGVSLEGSWFAVGIVLLSVAEVMLLAAVFVLIRRQPSWQMDLAISRTLVGLLLTTTLVAAYVLLVWALSQVVAWRAESTGIVVVAVLALAVLPLRDWLQRQVERLVFGSGADPTALLERVAQALADGDPETPQLRGLLEALRSALRLARVEVSVHGATVATAGRHEPGDADRAVRLELDPRGAGLLRVVPPRGERLDPRTVRLLRQISGLVAVAAQLDEANRAVEEARARVVEVRQEERRVLRRELHDGLGPALSGTALALAALPATSSLSEPDALLVQRLIEELSRRADDVRQMARVLLPPALDEGRLREALELLAQRYSNARFAVRIEAADADRLDGTHQIVIYQIAAEAVRNAERHAGARHCLVRVALPESGGVLLQVSDDGRGLDESAATGIGLASMRERASELDGTFEVQAGEQKGTRVVVMLP</sequence>
<dbReference type="InterPro" id="IPR003594">
    <property type="entry name" value="HATPase_dom"/>
</dbReference>
<dbReference type="EC" id="2.7.13.3" evidence="4"/>
<protein>
    <recommendedName>
        <fullName evidence="5">Oxygen sensor histidine kinase NreB</fullName>
        <ecNumber evidence="4">2.7.13.3</ecNumber>
    </recommendedName>
    <alternativeName>
        <fullName evidence="18">Nitrogen regulation protein B</fullName>
    </alternativeName>
</protein>
<comment type="catalytic activity">
    <reaction evidence="1">
        <text>ATP + protein L-histidine = ADP + protein N-phospho-L-histidine.</text>
        <dbReference type="EC" id="2.7.13.3"/>
    </reaction>
</comment>
<feature type="transmembrane region" description="Helical" evidence="20">
    <location>
        <begin position="59"/>
        <end position="79"/>
    </location>
</feature>
<keyword evidence="16" id="KW-0411">Iron-sulfur</keyword>
<evidence type="ECO:0000256" key="2">
    <source>
        <dbReference type="ARBA" id="ARBA00001966"/>
    </source>
</evidence>
<keyword evidence="14" id="KW-0408">Iron</keyword>
<dbReference type="PANTHER" id="PTHR24421">
    <property type="entry name" value="NITRATE/NITRITE SENSOR PROTEIN NARX-RELATED"/>
    <property type="match status" value="1"/>
</dbReference>
<feature type="transmembrane region" description="Helical" evidence="20">
    <location>
        <begin position="120"/>
        <end position="144"/>
    </location>
</feature>
<feature type="coiled-coil region" evidence="19">
    <location>
        <begin position="459"/>
        <end position="493"/>
    </location>
</feature>
<evidence type="ECO:0000256" key="6">
    <source>
        <dbReference type="ARBA" id="ARBA00022485"/>
    </source>
</evidence>
<keyword evidence="10" id="KW-0479">Metal-binding</keyword>
<keyword evidence="11" id="KW-0547">Nucleotide-binding</keyword>
<evidence type="ECO:0000256" key="1">
    <source>
        <dbReference type="ARBA" id="ARBA00000085"/>
    </source>
</evidence>
<feature type="transmembrane region" description="Helical" evidence="20">
    <location>
        <begin position="230"/>
        <end position="252"/>
    </location>
</feature>
<dbReference type="SUPFAM" id="SSF55874">
    <property type="entry name" value="ATPase domain of HSP90 chaperone/DNA topoisomerase II/histidine kinase"/>
    <property type="match status" value="1"/>
</dbReference>
<evidence type="ECO:0000256" key="16">
    <source>
        <dbReference type="ARBA" id="ARBA00023014"/>
    </source>
</evidence>
<feature type="transmembrane region" description="Helical" evidence="20">
    <location>
        <begin position="293"/>
        <end position="317"/>
    </location>
</feature>
<dbReference type="InterPro" id="IPR050482">
    <property type="entry name" value="Sensor_HK_TwoCompSys"/>
</dbReference>
<comment type="cofactor">
    <cofactor evidence="2">
        <name>[4Fe-4S] cluster</name>
        <dbReference type="ChEBI" id="CHEBI:49883"/>
    </cofactor>
</comment>
<dbReference type="Gene3D" id="1.20.5.1930">
    <property type="match status" value="1"/>
</dbReference>
<dbReference type="InterPro" id="IPR005467">
    <property type="entry name" value="His_kinase_dom"/>
</dbReference>
<gene>
    <name evidence="22" type="ORF">GCM10009668_23200</name>
</gene>
<reference evidence="22 23" key="1">
    <citation type="journal article" date="2019" name="Int. J. Syst. Evol. Microbiol.">
        <title>The Global Catalogue of Microorganisms (GCM) 10K type strain sequencing project: providing services to taxonomists for standard genome sequencing and annotation.</title>
        <authorList>
            <consortium name="The Broad Institute Genomics Platform"/>
            <consortium name="The Broad Institute Genome Sequencing Center for Infectious Disease"/>
            <person name="Wu L."/>
            <person name="Ma J."/>
        </authorList>
    </citation>
    <scope>NUCLEOTIDE SEQUENCE [LARGE SCALE GENOMIC DNA]</scope>
    <source>
        <strain evidence="22 23">JCM 13008</strain>
    </source>
</reference>
<dbReference type="EMBL" id="BAAALG010000009">
    <property type="protein sequence ID" value="GAA1103662.1"/>
    <property type="molecule type" value="Genomic_DNA"/>
</dbReference>
<evidence type="ECO:0000256" key="4">
    <source>
        <dbReference type="ARBA" id="ARBA00012438"/>
    </source>
</evidence>
<evidence type="ECO:0000256" key="11">
    <source>
        <dbReference type="ARBA" id="ARBA00022741"/>
    </source>
</evidence>
<dbReference type="SMART" id="SM00387">
    <property type="entry name" value="HATPase_c"/>
    <property type="match status" value="1"/>
</dbReference>
<keyword evidence="12" id="KW-0418">Kinase</keyword>
<keyword evidence="7" id="KW-0963">Cytoplasm</keyword>
<dbReference type="Pfam" id="PF07730">
    <property type="entry name" value="HisKA_3"/>
    <property type="match status" value="1"/>
</dbReference>
<keyword evidence="23" id="KW-1185">Reference proteome</keyword>
<dbReference type="Pfam" id="PF02518">
    <property type="entry name" value="HATPase_c"/>
    <property type="match status" value="1"/>
</dbReference>
<keyword evidence="13" id="KW-0067">ATP-binding</keyword>
<feature type="transmembrane region" description="Helical" evidence="20">
    <location>
        <begin position="194"/>
        <end position="218"/>
    </location>
</feature>
<evidence type="ECO:0000256" key="3">
    <source>
        <dbReference type="ARBA" id="ARBA00004496"/>
    </source>
</evidence>
<evidence type="ECO:0000256" key="18">
    <source>
        <dbReference type="ARBA" id="ARBA00030800"/>
    </source>
</evidence>
<keyword evidence="20" id="KW-0812">Transmembrane</keyword>
<dbReference type="PANTHER" id="PTHR24421:SF10">
    <property type="entry name" value="NITRATE_NITRITE SENSOR PROTEIN NARQ"/>
    <property type="match status" value="1"/>
</dbReference>
<comment type="subcellular location">
    <subcellularLocation>
        <location evidence="3">Cytoplasm</location>
    </subcellularLocation>
</comment>
<evidence type="ECO:0000256" key="20">
    <source>
        <dbReference type="SAM" id="Phobius"/>
    </source>
</evidence>
<dbReference type="PRINTS" id="PR00344">
    <property type="entry name" value="BCTRLSENSOR"/>
</dbReference>
<feature type="transmembrane region" description="Helical" evidence="20">
    <location>
        <begin position="258"/>
        <end position="281"/>
    </location>
</feature>
<keyword evidence="15" id="KW-0902">Two-component regulatory system</keyword>
<keyword evidence="20" id="KW-1133">Transmembrane helix</keyword>
<accession>A0ABN1TX17</accession>
<keyword evidence="20" id="KW-0472">Membrane</keyword>
<feature type="transmembrane region" description="Helical" evidence="20">
    <location>
        <begin position="21"/>
        <end position="44"/>
    </location>
</feature>
<evidence type="ECO:0000256" key="12">
    <source>
        <dbReference type="ARBA" id="ARBA00022777"/>
    </source>
</evidence>
<comment type="function">
    <text evidence="17">Member of the two-component regulatory system NreB/NreC involved in the control of dissimilatory nitrate/nitrite reduction in response to oxygen. NreB functions as a direct oxygen sensor histidine kinase which is autophosphorylated, in the absence of oxygen, probably at the conserved histidine residue, and transfers its phosphate group probably to a conserved aspartate residue of NreC. NreB/NreC activates the expression of the nitrate (narGHJI) and nitrite (nir) reductase operons, as well as the putative nitrate transporter gene narT.</text>
</comment>
<evidence type="ECO:0000259" key="21">
    <source>
        <dbReference type="PROSITE" id="PS50109"/>
    </source>
</evidence>
<feature type="transmembrane region" description="Helical" evidence="20">
    <location>
        <begin position="156"/>
        <end position="174"/>
    </location>
</feature>
<dbReference type="InterPro" id="IPR004358">
    <property type="entry name" value="Sig_transdc_His_kin-like_C"/>
</dbReference>
<feature type="transmembrane region" description="Helical" evidence="20">
    <location>
        <begin position="86"/>
        <end position="108"/>
    </location>
</feature>
<keyword evidence="8" id="KW-0597">Phosphoprotein</keyword>
<evidence type="ECO:0000256" key="5">
    <source>
        <dbReference type="ARBA" id="ARBA00017322"/>
    </source>
</evidence>
<evidence type="ECO:0000256" key="7">
    <source>
        <dbReference type="ARBA" id="ARBA00022490"/>
    </source>
</evidence>
<evidence type="ECO:0000313" key="22">
    <source>
        <dbReference type="EMBL" id="GAA1103662.1"/>
    </source>
</evidence>
<evidence type="ECO:0000256" key="8">
    <source>
        <dbReference type="ARBA" id="ARBA00022553"/>
    </source>
</evidence>
<keyword evidence="19" id="KW-0175">Coiled coil</keyword>
<evidence type="ECO:0000256" key="14">
    <source>
        <dbReference type="ARBA" id="ARBA00023004"/>
    </source>
</evidence>